<evidence type="ECO:0000256" key="12">
    <source>
        <dbReference type="ARBA" id="ARBA00033413"/>
    </source>
</evidence>
<keyword evidence="5" id="KW-0808">Transferase</keyword>
<dbReference type="STRING" id="225004.SAMN02745152_01478"/>
<evidence type="ECO:0000256" key="10">
    <source>
        <dbReference type="ARBA" id="ARBA00029409"/>
    </source>
</evidence>
<sequence>MIDVVLGVGSNKSWNGMNSLCLLKKACEALKGLLSEFTVSSVYRTKPMYLENQDDFYNMAVRGKIDDSYSPFDLLEKIHVIESCLGRNRELEVRNGPRSIDIDIEFFGTQTVDTKNLQIPHPRHKERAFVLVPLLEILKENADFIKREDFSSCLEKIGSGGVEKFLSAKDFIDGKF</sequence>
<gene>
    <name evidence="14" type="ORF">SAMN02745152_01478</name>
</gene>
<evidence type="ECO:0000256" key="9">
    <source>
        <dbReference type="ARBA" id="ARBA00022909"/>
    </source>
</evidence>
<keyword evidence="7 14" id="KW-0418">Kinase</keyword>
<dbReference type="UniPathway" id="UPA00077">
    <property type="reaction ID" value="UER00155"/>
</dbReference>
<dbReference type="SUPFAM" id="SSF55083">
    <property type="entry name" value="6-hydroxymethyl-7,8-dihydropterin pyrophosphokinase, HPPK"/>
    <property type="match status" value="1"/>
</dbReference>
<dbReference type="NCBIfam" id="TIGR01498">
    <property type="entry name" value="folK"/>
    <property type="match status" value="1"/>
</dbReference>
<protein>
    <recommendedName>
        <fullName evidence="4">2-amino-4-hydroxy-6-hydroxymethyldihydropteridine pyrophosphokinase</fullName>
        <ecNumber evidence="3">2.7.6.3</ecNumber>
    </recommendedName>
    <alternativeName>
        <fullName evidence="11">6-hydroxymethyl-7,8-dihydropterin pyrophosphokinase</fullName>
    </alternativeName>
    <alternativeName>
        <fullName evidence="12">7,8-dihydro-6-hydroxymethylpterin-pyrophosphokinase</fullName>
    </alternativeName>
</protein>
<dbReference type="OrthoDB" id="9808041at2"/>
<dbReference type="AlphaFoldDB" id="A0A1T4P8J1"/>
<keyword evidence="8" id="KW-0067">ATP-binding</keyword>
<dbReference type="GO" id="GO:0046654">
    <property type="term" value="P:tetrahydrofolate biosynthetic process"/>
    <property type="evidence" value="ECO:0007669"/>
    <property type="project" value="UniProtKB-UniPathway"/>
</dbReference>
<keyword evidence="6" id="KW-0547">Nucleotide-binding</keyword>
<evidence type="ECO:0000313" key="15">
    <source>
        <dbReference type="Proteomes" id="UP000190395"/>
    </source>
</evidence>
<dbReference type="GO" id="GO:0003848">
    <property type="term" value="F:2-amino-4-hydroxy-6-hydroxymethyldihydropteridine diphosphokinase activity"/>
    <property type="evidence" value="ECO:0007669"/>
    <property type="project" value="UniProtKB-EC"/>
</dbReference>
<keyword evidence="9" id="KW-0289">Folate biosynthesis</keyword>
<comment type="similarity">
    <text evidence="2">Belongs to the HPPK family.</text>
</comment>
<dbReference type="GO" id="GO:0046656">
    <property type="term" value="P:folic acid biosynthetic process"/>
    <property type="evidence" value="ECO:0007669"/>
    <property type="project" value="UniProtKB-KW"/>
</dbReference>
<dbReference type="Pfam" id="PF01288">
    <property type="entry name" value="HPPK"/>
    <property type="match status" value="1"/>
</dbReference>
<evidence type="ECO:0000256" key="7">
    <source>
        <dbReference type="ARBA" id="ARBA00022777"/>
    </source>
</evidence>
<name>A0A1T4P8J1_9SPIR</name>
<organism evidence="14 15">
    <name type="scientific">Treponema berlinense</name>
    <dbReference type="NCBI Taxonomy" id="225004"/>
    <lineage>
        <taxon>Bacteria</taxon>
        <taxon>Pseudomonadati</taxon>
        <taxon>Spirochaetota</taxon>
        <taxon>Spirochaetia</taxon>
        <taxon>Spirochaetales</taxon>
        <taxon>Treponemataceae</taxon>
        <taxon>Treponema</taxon>
    </lineage>
</organism>
<dbReference type="GO" id="GO:0005524">
    <property type="term" value="F:ATP binding"/>
    <property type="evidence" value="ECO:0007669"/>
    <property type="project" value="UniProtKB-KW"/>
</dbReference>
<evidence type="ECO:0000256" key="8">
    <source>
        <dbReference type="ARBA" id="ARBA00022840"/>
    </source>
</evidence>
<evidence type="ECO:0000256" key="2">
    <source>
        <dbReference type="ARBA" id="ARBA00005810"/>
    </source>
</evidence>
<evidence type="ECO:0000256" key="1">
    <source>
        <dbReference type="ARBA" id="ARBA00005051"/>
    </source>
</evidence>
<evidence type="ECO:0000256" key="5">
    <source>
        <dbReference type="ARBA" id="ARBA00022679"/>
    </source>
</evidence>
<dbReference type="CDD" id="cd00483">
    <property type="entry name" value="HPPK"/>
    <property type="match status" value="1"/>
</dbReference>
<evidence type="ECO:0000256" key="4">
    <source>
        <dbReference type="ARBA" id="ARBA00016218"/>
    </source>
</evidence>
<evidence type="ECO:0000256" key="11">
    <source>
        <dbReference type="ARBA" id="ARBA00029766"/>
    </source>
</evidence>
<evidence type="ECO:0000256" key="6">
    <source>
        <dbReference type="ARBA" id="ARBA00022741"/>
    </source>
</evidence>
<dbReference type="PANTHER" id="PTHR43071">
    <property type="entry name" value="2-AMINO-4-HYDROXY-6-HYDROXYMETHYLDIHYDROPTERIDINE PYROPHOSPHOKINASE"/>
    <property type="match status" value="1"/>
</dbReference>
<dbReference type="Gene3D" id="3.30.70.560">
    <property type="entry name" value="7,8-Dihydro-6-hydroxymethylpterin-pyrophosphokinase HPPK"/>
    <property type="match status" value="1"/>
</dbReference>
<evidence type="ECO:0000313" key="14">
    <source>
        <dbReference type="EMBL" id="SJZ87721.1"/>
    </source>
</evidence>
<proteinExistence type="inferred from homology"/>
<dbReference type="PANTHER" id="PTHR43071:SF1">
    <property type="entry name" value="2-AMINO-4-HYDROXY-6-HYDROXYMETHYLDIHYDROPTERIDINE PYROPHOSPHOKINASE"/>
    <property type="match status" value="1"/>
</dbReference>
<dbReference type="EC" id="2.7.6.3" evidence="3"/>
<dbReference type="EMBL" id="FUXC01000008">
    <property type="protein sequence ID" value="SJZ87721.1"/>
    <property type="molecule type" value="Genomic_DNA"/>
</dbReference>
<evidence type="ECO:0000259" key="13">
    <source>
        <dbReference type="Pfam" id="PF01288"/>
    </source>
</evidence>
<dbReference type="RefSeq" id="WP_078931216.1">
    <property type="nucleotide sequence ID" value="NZ_FUXC01000008.1"/>
</dbReference>
<dbReference type="Proteomes" id="UP000190395">
    <property type="component" value="Unassembled WGS sequence"/>
</dbReference>
<reference evidence="14 15" key="1">
    <citation type="submission" date="2017-02" db="EMBL/GenBank/DDBJ databases">
        <authorList>
            <person name="Peterson S.W."/>
        </authorList>
    </citation>
    <scope>NUCLEOTIDE SEQUENCE [LARGE SCALE GENOMIC DNA]</scope>
    <source>
        <strain evidence="14 15">ATCC BAA-909</strain>
    </source>
</reference>
<accession>A0A1T4P8J1</accession>
<comment type="function">
    <text evidence="10">Catalyzes the transfer of pyrophosphate from adenosine triphosphate (ATP) to 6-hydroxymethyl-7,8-dihydropterin, an enzymatic step in folate biosynthesis pathway.</text>
</comment>
<dbReference type="GO" id="GO:0016301">
    <property type="term" value="F:kinase activity"/>
    <property type="evidence" value="ECO:0007669"/>
    <property type="project" value="UniProtKB-KW"/>
</dbReference>
<dbReference type="GeneID" id="303367710"/>
<comment type="pathway">
    <text evidence="1">Cofactor biosynthesis; tetrahydrofolate biosynthesis; 2-amino-4-hydroxy-6-hydroxymethyl-7,8-dihydropteridine diphosphate from 7,8-dihydroneopterin triphosphate: step 4/4.</text>
</comment>
<keyword evidence="15" id="KW-1185">Reference proteome</keyword>
<dbReference type="InterPro" id="IPR035907">
    <property type="entry name" value="Hppk_sf"/>
</dbReference>
<evidence type="ECO:0000256" key="3">
    <source>
        <dbReference type="ARBA" id="ARBA00013253"/>
    </source>
</evidence>
<dbReference type="InterPro" id="IPR000550">
    <property type="entry name" value="Hppk"/>
</dbReference>
<feature type="domain" description="7,8-dihydro-6-hydroxymethylpterin-pyrophosphokinase" evidence="13">
    <location>
        <begin position="5"/>
        <end position="138"/>
    </location>
</feature>